<organism evidence="2 3">
    <name type="scientific">Deinococcus radiopugnans ATCC 19172</name>
    <dbReference type="NCBI Taxonomy" id="585398"/>
    <lineage>
        <taxon>Bacteria</taxon>
        <taxon>Thermotogati</taxon>
        <taxon>Deinococcota</taxon>
        <taxon>Deinococci</taxon>
        <taxon>Deinococcales</taxon>
        <taxon>Deinococcaceae</taxon>
        <taxon>Deinococcus</taxon>
    </lineage>
</organism>
<dbReference type="RefSeq" id="WP_139404927.1">
    <property type="nucleotide sequence ID" value="NZ_JACHEW010000045.1"/>
</dbReference>
<dbReference type="GO" id="GO:0009384">
    <property type="term" value="F:N-acylmannosamine kinase activity"/>
    <property type="evidence" value="ECO:0007669"/>
    <property type="project" value="TreeGrafter"/>
</dbReference>
<sequence>MPERAAPVLAVDIGGTTTRVAVVEGLSLHSRREMPTQAHDGPERLLQRLGQLISEVQPQPETVAVACTGRVHGGGVSAINTATMPGWLNIRLQATLSQTLEAPVTVINDARAATLGEWHARGAPASGNFMFVTVSTGIGSGVVLGGHLNDPPGGRDIGLGFARGLNGAPLEDGSSGSGLRAVAHATGYPNVAALMDAAEAGHLPAQAALRLPLTALADRLWDAHCLLGLHTICLGGSVGLRAFTANVVGQVLGTGMGAGGAPELQAARLGADAGLIGAAVFARQQEKGL</sequence>
<dbReference type="Proteomes" id="UP000629870">
    <property type="component" value="Unassembled WGS sequence"/>
</dbReference>
<dbReference type="GO" id="GO:0019262">
    <property type="term" value="P:N-acetylneuraminate catabolic process"/>
    <property type="evidence" value="ECO:0007669"/>
    <property type="project" value="TreeGrafter"/>
</dbReference>
<evidence type="ECO:0000313" key="2">
    <source>
        <dbReference type="EMBL" id="TNM64298.1"/>
    </source>
</evidence>
<evidence type="ECO:0000313" key="3">
    <source>
        <dbReference type="Proteomes" id="UP000313988"/>
    </source>
</evidence>
<dbReference type="InterPro" id="IPR043129">
    <property type="entry name" value="ATPase_NBD"/>
</dbReference>
<dbReference type="PANTHER" id="PTHR18964:SF169">
    <property type="entry name" value="N-ACETYLMANNOSAMINE KINASE"/>
    <property type="match status" value="1"/>
</dbReference>
<dbReference type="Proteomes" id="UP000313988">
    <property type="component" value="Unassembled WGS sequence"/>
</dbReference>
<comment type="caution">
    <text evidence="2">The sequence shown here is derived from an EMBL/GenBank/DDBJ whole genome shotgun (WGS) entry which is preliminary data.</text>
</comment>
<protein>
    <submittedName>
        <fullName evidence="1">NBD/HSP70 family sugar kinase</fullName>
    </submittedName>
    <submittedName>
        <fullName evidence="2">ROK family protein</fullName>
    </submittedName>
</protein>
<dbReference type="SUPFAM" id="SSF53067">
    <property type="entry name" value="Actin-like ATPase domain"/>
    <property type="match status" value="1"/>
</dbReference>
<evidence type="ECO:0000313" key="4">
    <source>
        <dbReference type="Proteomes" id="UP000629870"/>
    </source>
</evidence>
<keyword evidence="4" id="KW-1185">Reference proteome</keyword>
<dbReference type="Gene3D" id="3.30.420.40">
    <property type="match status" value="2"/>
</dbReference>
<gene>
    <name evidence="2" type="ORF">FHR04_19885</name>
    <name evidence="1" type="ORF">HNQ04_004106</name>
</gene>
<dbReference type="InterPro" id="IPR000600">
    <property type="entry name" value="ROK"/>
</dbReference>
<proteinExistence type="predicted"/>
<dbReference type="EMBL" id="VDMO01000042">
    <property type="protein sequence ID" value="TNM64298.1"/>
    <property type="molecule type" value="Genomic_DNA"/>
</dbReference>
<reference evidence="1 4" key="2">
    <citation type="submission" date="2020-08" db="EMBL/GenBank/DDBJ databases">
        <title>Genomic Encyclopedia of Type Strains, Phase IV (KMG-IV): sequencing the most valuable type-strain genomes for metagenomic binning, comparative biology and taxonomic classification.</title>
        <authorList>
            <person name="Goeker M."/>
        </authorList>
    </citation>
    <scope>NUCLEOTIDE SEQUENCE [LARGE SCALE GENOMIC DNA]</scope>
    <source>
        <strain evidence="1 4">DSM 12027</strain>
    </source>
</reference>
<name>A0A5C4XLM5_9DEIO</name>
<keyword evidence="1" id="KW-0808">Transferase</keyword>
<dbReference type="Pfam" id="PF00480">
    <property type="entry name" value="ROK"/>
    <property type="match status" value="1"/>
</dbReference>
<dbReference type="EMBL" id="JACHEW010000045">
    <property type="protein sequence ID" value="MBB6018825.1"/>
    <property type="molecule type" value="Genomic_DNA"/>
</dbReference>
<keyword evidence="1" id="KW-0418">Kinase</keyword>
<reference evidence="2 3" key="1">
    <citation type="submission" date="2019-06" db="EMBL/GenBank/DDBJ databases">
        <title>Genome sequence of Deinococcus radiopugnans ATCC 19172.</title>
        <authorList>
            <person name="Maclea K.S."/>
            <person name="Maynard C.R."/>
        </authorList>
    </citation>
    <scope>NUCLEOTIDE SEQUENCE [LARGE SCALE GENOMIC DNA]</scope>
    <source>
        <strain evidence="2 3">ATCC 19172</strain>
    </source>
</reference>
<dbReference type="OrthoDB" id="8772678at2"/>
<evidence type="ECO:0000313" key="1">
    <source>
        <dbReference type="EMBL" id="MBB6018825.1"/>
    </source>
</evidence>
<dbReference type="PANTHER" id="PTHR18964">
    <property type="entry name" value="ROK (REPRESSOR, ORF, KINASE) FAMILY"/>
    <property type="match status" value="1"/>
</dbReference>
<dbReference type="AlphaFoldDB" id="A0A5C4XLM5"/>
<accession>A0A5C4XLM5</accession>